<dbReference type="CDD" id="cd18579">
    <property type="entry name" value="ABC_6TM_ABCC_D1"/>
    <property type="match status" value="1"/>
</dbReference>
<feature type="transmembrane region" description="Helical" evidence="10">
    <location>
        <begin position="88"/>
        <end position="111"/>
    </location>
</feature>
<dbReference type="OMA" id="IQYAFIC"/>
<dbReference type="SUPFAM" id="SSF90123">
    <property type="entry name" value="ABC transporter transmembrane region"/>
    <property type="match status" value="2"/>
</dbReference>
<evidence type="ECO:0000256" key="7">
    <source>
        <dbReference type="ARBA" id="ARBA00022989"/>
    </source>
</evidence>
<dbReference type="InterPro" id="IPR027417">
    <property type="entry name" value="P-loop_NTPase"/>
</dbReference>
<dbReference type="GO" id="GO:0140359">
    <property type="term" value="F:ABC-type transporter activity"/>
    <property type="evidence" value="ECO:0007669"/>
    <property type="project" value="InterPro"/>
</dbReference>
<evidence type="ECO:0000256" key="8">
    <source>
        <dbReference type="ARBA" id="ARBA00023136"/>
    </source>
</evidence>
<comment type="subcellular location">
    <subcellularLocation>
        <location evidence="1">Membrane</location>
        <topology evidence="1">Multi-pass membrane protein</topology>
    </subcellularLocation>
</comment>
<dbReference type="InterPro" id="IPR044746">
    <property type="entry name" value="ABCC_6TM_D1"/>
</dbReference>
<keyword evidence="7 10" id="KW-1133">Transmembrane helix</keyword>
<feature type="compositionally biased region" description="Low complexity" evidence="9">
    <location>
        <begin position="692"/>
        <end position="709"/>
    </location>
</feature>
<dbReference type="PROSITE" id="PS00211">
    <property type="entry name" value="ABC_TRANSPORTER_1"/>
    <property type="match status" value="1"/>
</dbReference>
<dbReference type="CDD" id="cd03244">
    <property type="entry name" value="ABCC_MRP_domain2"/>
    <property type="match status" value="1"/>
</dbReference>
<dbReference type="InterPro" id="IPR003439">
    <property type="entry name" value="ABC_transporter-like_ATP-bd"/>
</dbReference>
<feature type="compositionally biased region" description="Gly residues" evidence="9">
    <location>
        <begin position="994"/>
        <end position="1008"/>
    </location>
</feature>
<feature type="transmembrane region" description="Helical" evidence="10">
    <location>
        <begin position="117"/>
        <end position="137"/>
    </location>
</feature>
<keyword evidence="8 10" id="KW-0472">Membrane</keyword>
<keyword evidence="6" id="KW-0067">ATP-binding</keyword>
<dbReference type="PROSITE" id="PS50929">
    <property type="entry name" value="ABC_TM1F"/>
    <property type="match status" value="2"/>
</dbReference>
<evidence type="ECO:0000256" key="1">
    <source>
        <dbReference type="ARBA" id="ARBA00004141"/>
    </source>
</evidence>
<feature type="transmembrane region" description="Helical" evidence="10">
    <location>
        <begin position="1225"/>
        <end position="1258"/>
    </location>
</feature>
<dbReference type="FunFam" id="1.20.1560.10:FF:000010">
    <property type="entry name" value="Multidrug resistance-associated ABC transporter"/>
    <property type="match status" value="1"/>
</dbReference>
<dbReference type="Proteomes" id="UP000751190">
    <property type="component" value="Unassembled WGS sequence"/>
</dbReference>
<dbReference type="InterPro" id="IPR003593">
    <property type="entry name" value="AAA+_ATPase"/>
</dbReference>
<dbReference type="InterPro" id="IPR036640">
    <property type="entry name" value="ABC1_TM_sf"/>
</dbReference>
<sequence length="1674" mass="176029">MSLAAASGSFVRYVDVPEWVHDLVFAPVFLALVLAVCVHRARSLSTRFGGGADPRRRALLADFAAGDEGEPERAAVPALQRAEQAASLALAAVSAAVLAYAALPSTAGTALASERRVALVGAACTTASWAACAWLVFREAASDKQPCRSLRLWWILAVLPRTLQLRTDVLALEALGDGGARDSGSARARARGVLLALRVASYVPALFLGGCGLFQMDSWTRPAAGGGDGGGAHAPPPPSFPLPPAPAGGAATMAPTAGVAARPRLAGDEVASFWDRLTFRWCNVLLVLGAARPLEHADLFATPAVSSAVHNQRLLEASWRQQQLRTPRGGAPSFLAALFRTYGLYFCATGLLKLVNDGAVFIGPLMIARITAFIEGSTSEPIETVYGYTAVLFLGATIQSLAIGQYFQRGYILSLRARAGIGQAVYRKALSLSYEAKARFGVGAIVSFMQIDAAKLGDAFPYLHLIWSAWVQVVLATAMLWAQVGPAGLAGVLVLTLLMPLNTKVAKMQMSLTKRTMAARDRRVKFTNEVVSGMRILKFFAWEPSFAQAVGRLRDAELAEVRRNAILGAFSTFLWGATPLFVTVATFIVYVLLGNELTASKAFTSLSLFNVLRFPLNAIPSSITRVVDVLVVCRRLGDFFAAPEVSEYRCATDAEWARALELRRQGYNRYMAPPPPPPPGAGAPLARPPPARAQAADGAPGAADSGADGDALAEWEQPVLILDECDFAWPPVARSATGARARAHGPAPPASAASALSREASAGGAALAHAPTLRGIDLRVRPRTLTIVAGPVGSGKSSLLSALTNEIPLVRGHVAVRGRVAFCAQEAWIQNLSFRDNVLFGEPFDAERYAAVVAACALGADIASLPAGDSTEIGERGINLSGGQKARVALARACYARADVYLLDDVLSAVDAEVGMHIVNECVSRLLADKTIILVTHHTQWLRLAHSGVLMRDGVIEAQGSPAQLVAAGHIEPAAAGLGGCAPAAGAPSAGARANGGGAGAGANGGGASAVAGDEGDGGSARAPVRAAPPEPAGSPRKQPPAADGGAHGSVAAVGASAGAPPAPPPGPPAHGRIIAAEGRERGRVKLHVWRLYLLALGARAIGSLIVLYSLSQALQLGSSAWLSVWAGAGARARAGGPAARSAEYYVAVYSALTLGAAATVYARALVVALASVEAGRRLHASALGSVMRSPMAFFEATPIGQILNRFSGDLQVVDVQLRATTQQLFLCLFNIVGILTIVLYAAPYVGLALLPIALLYANYAHLYRCSSREITRLDSVSKSPIYAGFAESLHGASTISAYEKRSEFVNRSAALFDSNLRAYFVSFSINRWLGVRLEFLGNSFTGLAALLCVFEAHAGRMSAGTAGLSLSYSLVLTDYLNWLIRVFTTLETQMVAVERIDSYCRLDAEQPPAALQLAPPSGWPSAGRLSLDGVCMRYRPNLPLVLHSLSCQIEAGEHVGIVGRTGSGKTSLLLALYRIVPLSAGCIRIDGIDISSLDLQALRSALSIIPQDPVLFSGTVRSNLDPFSEHSDVAVWDALRRCRLFEVVEANEHGLAMPVEGGGLNLSVGQRQLLCLGRALLRSSRVLVLDEATASIDHSTDQIIQETLKRDCAGRTTLTIAHRLHTILGADRVLVMAAGKVVESGPPAELAQIDGGVFASLLQRAQAVHEVDDDEVQ</sequence>
<evidence type="ECO:0000313" key="14">
    <source>
        <dbReference type="Proteomes" id="UP000751190"/>
    </source>
</evidence>
<dbReference type="FunFam" id="3.40.50.300:FF:000838">
    <property type="entry name" value="ABC multidrug transporter (Eurofung)"/>
    <property type="match status" value="1"/>
</dbReference>
<dbReference type="EMBL" id="JAGTXO010000016">
    <property type="protein sequence ID" value="KAG8463488.1"/>
    <property type="molecule type" value="Genomic_DNA"/>
</dbReference>
<feature type="domain" description="ABC transporter" evidence="11">
    <location>
        <begin position="1426"/>
        <end position="1660"/>
    </location>
</feature>
<feature type="region of interest" description="Disordered" evidence="9">
    <location>
        <begin position="668"/>
        <end position="709"/>
    </location>
</feature>
<dbReference type="Pfam" id="PF00005">
    <property type="entry name" value="ABC_tran"/>
    <property type="match status" value="2"/>
</dbReference>
<feature type="region of interest" description="Disordered" evidence="9">
    <location>
        <begin position="986"/>
        <end position="1073"/>
    </location>
</feature>
<proteinExistence type="predicted"/>
<dbReference type="SMART" id="SM00382">
    <property type="entry name" value="AAA"/>
    <property type="match status" value="2"/>
</dbReference>
<evidence type="ECO:0000256" key="4">
    <source>
        <dbReference type="ARBA" id="ARBA00022737"/>
    </source>
</evidence>
<dbReference type="Gene3D" id="3.40.50.300">
    <property type="entry name" value="P-loop containing nucleotide triphosphate hydrolases"/>
    <property type="match status" value="2"/>
</dbReference>
<feature type="transmembrane region" description="Helical" evidence="10">
    <location>
        <begin position="572"/>
        <end position="593"/>
    </location>
</feature>
<keyword evidence="4" id="KW-0677">Repeat</keyword>
<reference evidence="13" key="1">
    <citation type="submission" date="2021-05" db="EMBL/GenBank/DDBJ databases">
        <title>The genome of the haptophyte Pavlova lutheri (Diacronema luteri, Pavlovales) - a model for lipid biosynthesis in eukaryotic algae.</title>
        <authorList>
            <person name="Hulatt C.J."/>
            <person name="Posewitz M.C."/>
        </authorList>
    </citation>
    <scope>NUCLEOTIDE SEQUENCE</scope>
    <source>
        <strain evidence="13">NIVA-4/92</strain>
    </source>
</reference>
<dbReference type="OrthoDB" id="6500128at2759"/>
<evidence type="ECO:0000256" key="6">
    <source>
        <dbReference type="ARBA" id="ARBA00022840"/>
    </source>
</evidence>
<evidence type="ECO:0000256" key="2">
    <source>
        <dbReference type="ARBA" id="ARBA00022448"/>
    </source>
</evidence>
<dbReference type="SUPFAM" id="SSF52540">
    <property type="entry name" value="P-loop containing nucleoside triphosphate hydrolases"/>
    <property type="match status" value="2"/>
</dbReference>
<feature type="compositionally biased region" description="Low complexity" evidence="9">
    <location>
        <begin position="1042"/>
        <end position="1060"/>
    </location>
</feature>
<feature type="transmembrane region" description="Helical" evidence="10">
    <location>
        <begin position="386"/>
        <end position="407"/>
    </location>
</feature>
<dbReference type="Pfam" id="PF00664">
    <property type="entry name" value="ABC_membrane"/>
    <property type="match status" value="2"/>
</dbReference>
<evidence type="ECO:0000256" key="3">
    <source>
        <dbReference type="ARBA" id="ARBA00022692"/>
    </source>
</evidence>
<dbReference type="Gene3D" id="1.20.1560.10">
    <property type="entry name" value="ABC transporter type 1, transmembrane domain"/>
    <property type="match status" value="2"/>
</dbReference>
<dbReference type="InterPro" id="IPR011527">
    <property type="entry name" value="ABC1_TM_dom"/>
</dbReference>
<dbReference type="PANTHER" id="PTHR24223">
    <property type="entry name" value="ATP-BINDING CASSETTE SUB-FAMILY C"/>
    <property type="match status" value="1"/>
</dbReference>
<dbReference type="CDD" id="cd18603">
    <property type="entry name" value="ABC_6TM_MRP1_2_3_6_D2_like"/>
    <property type="match status" value="1"/>
</dbReference>
<dbReference type="PROSITE" id="PS50893">
    <property type="entry name" value="ABC_TRANSPORTER_2"/>
    <property type="match status" value="2"/>
</dbReference>
<evidence type="ECO:0000313" key="13">
    <source>
        <dbReference type="EMBL" id="KAG8463488.1"/>
    </source>
</evidence>
<feature type="compositionally biased region" description="Pro residues" evidence="9">
    <location>
        <begin position="234"/>
        <end position="246"/>
    </location>
</feature>
<feature type="domain" description="ABC transmembrane type-1" evidence="12">
    <location>
        <begin position="351"/>
        <end position="628"/>
    </location>
</feature>
<dbReference type="GO" id="GO:0016020">
    <property type="term" value="C:membrane"/>
    <property type="evidence" value="ECO:0007669"/>
    <property type="project" value="UniProtKB-SubCell"/>
</dbReference>
<feature type="transmembrane region" description="Helical" evidence="10">
    <location>
        <begin position="487"/>
        <end position="505"/>
    </location>
</feature>
<evidence type="ECO:0000256" key="10">
    <source>
        <dbReference type="SAM" id="Phobius"/>
    </source>
</evidence>
<feature type="transmembrane region" description="Helical" evidence="10">
    <location>
        <begin position="1147"/>
        <end position="1171"/>
    </location>
</feature>
<dbReference type="FunFam" id="3.40.50.300:FF:000973">
    <property type="entry name" value="Multidrug resistance-associated protein 4"/>
    <property type="match status" value="1"/>
</dbReference>
<organism evidence="13 14">
    <name type="scientific">Diacronema lutheri</name>
    <name type="common">Unicellular marine alga</name>
    <name type="synonym">Monochrysis lutheri</name>
    <dbReference type="NCBI Taxonomy" id="2081491"/>
    <lineage>
        <taxon>Eukaryota</taxon>
        <taxon>Haptista</taxon>
        <taxon>Haptophyta</taxon>
        <taxon>Pavlovophyceae</taxon>
        <taxon>Pavlovales</taxon>
        <taxon>Pavlovaceae</taxon>
        <taxon>Diacronema</taxon>
    </lineage>
</organism>
<name>A0A8J5XBG0_DIALT</name>
<comment type="caution">
    <text evidence="13">The sequence shown here is derived from an EMBL/GenBank/DDBJ whole genome shotgun (WGS) entry which is preliminary data.</text>
</comment>
<accession>A0A8J5XBG0</accession>
<gene>
    <name evidence="13" type="ORF">KFE25_004999</name>
</gene>
<evidence type="ECO:0000256" key="9">
    <source>
        <dbReference type="SAM" id="MobiDB-lite"/>
    </source>
</evidence>
<evidence type="ECO:0000259" key="12">
    <source>
        <dbReference type="PROSITE" id="PS50929"/>
    </source>
</evidence>
<dbReference type="InterPro" id="IPR017871">
    <property type="entry name" value="ABC_transporter-like_CS"/>
</dbReference>
<feature type="region of interest" description="Disordered" evidence="9">
    <location>
        <begin position="225"/>
        <end position="253"/>
    </location>
</feature>
<dbReference type="FunFam" id="1.20.1560.10:FF:000082">
    <property type="entry name" value="ABC transporter, multidrug resistance associated protein"/>
    <property type="match status" value="1"/>
</dbReference>
<keyword evidence="14" id="KW-1185">Reference proteome</keyword>
<evidence type="ECO:0000256" key="5">
    <source>
        <dbReference type="ARBA" id="ARBA00022741"/>
    </source>
</evidence>
<feature type="domain" description="ABC transmembrane type-1" evidence="12">
    <location>
        <begin position="1105"/>
        <end position="1389"/>
    </location>
</feature>
<feature type="domain" description="ABC transporter" evidence="11">
    <location>
        <begin position="757"/>
        <end position="978"/>
    </location>
</feature>
<dbReference type="GO" id="GO:0016887">
    <property type="term" value="F:ATP hydrolysis activity"/>
    <property type="evidence" value="ECO:0007669"/>
    <property type="project" value="InterPro"/>
</dbReference>
<evidence type="ECO:0008006" key="15">
    <source>
        <dbReference type="Google" id="ProtNLM"/>
    </source>
</evidence>
<dbReference type="CDD" id="cd03250">
    <property type="entry name" value="ABCC_MRP_domain1"/>
    <property type="match status" value="1"/>
</dbReference>
<feature type="transmembrane region" description="Helical" evidence="10">
    <location>
        <begin position="19"/>
        <end position="38"/>
    </location>
</feature>
<dbReference type="GO" id="GO:0005524">
    <property type="term" value="F:ATP binding"/>
    <property type="evidence" value="ECO:0007669"/>
    <property type="project" value="UniProtKB-KW"/>
</dbReference>
<feature type="compositionally biased region" description="Pro residues" evidence="9">
    <location>
        <begin position="672"/>
        <end position="691"/>
    </location>
</feature>
<keyword evidence="2" id="KW-0813">Transport</keyword>
<evidence type="ECO:0000259" key="11">
    <source>
        <dbReference type="PROSITE" id="PS50893"/>
    </source>
</evidence>
<keyword evidence="3 10" id="KW-0812">Transmembrane</keyword>
<dbReference type="InterPro" id="IPR050173">
    <property type="entry name" value="ABC_transporter_C-like"/>
</dbReference>
<keyword evidence="5" id="KW-0547">Nucleotide-binding</keyword>
<protein>
    <recommendedName>
        <fullName evidence="15">ATP-dependent transporter ycf16</fullName>
    </recommendedName>
</protein>